<reference evidence="2 3" key="1">
    <citation type="submission" date="2019-02" db="EMBL/GenBank/DDBJ databases">
        <title>Genome sequencing of the rare red list fungi Dentipellis fragilis.</title>
        <authorList>
            <person name="Buettner E."/>
            <person name="Kellner H."/>
        </authorList>
    </citation>
    <scope>NUCLEOTIDE SEQUENCE [LARGE SCALE GENOMIC DNA]</scope>
    <source>
        <strain evidence="2 3">DSM 105465</strain>
    </source>
</reference>
<sequence>MASSYAALGGDGYHDEDTIMISVDAPEHEGDGDTRDEGSMGNSNLSESDSDSDSDLYMSLPPSRGELDTSGK</sequence>
<gene>
    <name evidence="2" type="ORF">EVG20_g9403</name>
</gene>
<accession>A0A4Y9Y1F2</accession>
<organism evidence="2 3">
    <name type="scientific">Dentipellis fragilis</name>
    <dbReference type="NCBI Taxonomy" id="205917"/>
    <lineage>
        <taxon>Eukaryota</taxon>
        <taxon>Fungi</taxon>
        <taxon>Dikarya</taxon>
        <taxon>Basidiomycota</taxon>
        <taxon>Agaricomycotina</taxon>
        <taxon>Agaricomycetes</taxon>
        <taxon>Russulales</taxon>
        <taxon>Hericiaceae</taxon>
        <taxon>Dentipellis</taxon>
    </lineage>
</organism>
<evidence type="ECO:0000256" key="1">
    <source>
        <dbReference type="SAM" id="MobiDB-lite"/>
    </source>
</evidence>
<protein>
    <submittedName>
        <fullName evidence="2">Uncharacterized protein</fullName>
    </submittedName>
</protein>
<comment type="caution">
    <text evidence="2">The sequence shown here is derived from an EMBL/GenBank/DDBJ whole genome shotgun (WGS) entry which is preliminary data.</text>
</comment>
<feature type="compositionally biased region" description="Basic and acidic residues" evidence="1">
    <location>
        <begin position="25"/>
        <end position="38"/>
    </location>
</feature>
<dbReference type="EMBL" id="SEOQ01000941">
    <property type="protein sequence ID" value="TFY55211.1"/>
    <property type="molecule type" value="Genomic_DNA"/>
</dbReference>
<dbReference type="AlphaFoldDB" id="A0A4Y9Y1F2"/>
<evidence type="ECO:0000313" key="3">
    <source>
        <dbReference type="Proteomes" id="UP000298327"/>
    </source>
</evidence>
<keyword evidence="3" id="KW-1185">Reference proteome</keyword>
<proteinExistence type="predicted"/>
<dbReference type="Proteomes" id="UP000298327">
    <property type="component" value="Unassembled WGS sequence"/>
</dbReference>
<feature type="region of interest" description="Disordered" evidence="1">
    <location>
        <begin position="1"/>
        <end position="72"/>
    </location>
</feature>
<evidence type="ECO:0000313" key="2">
    <source>
        <dbReference type="EMBL" id="TFY55211.1"/>
    </source>
</evidence>
<name>A0A4Y9Y1F2_9AGAM</name>